<gene>
    <name evidence="7" type="ORF">SBAD_LOCUS11864</name>
</gene>
<dbReference type="WBParaSite" id="SBAD_0001226101-mRNA-1">
    <property type="protein sequence ID" value="SBAD_0001226101-mRNA-1"/>
    <property type="gene ID" value="SBAD_0001226101"/>
</dbReference>
<evidence type="ECO:0000256" key="6">
    <source>
        <dbReference type="SAM" id="Phobius"/>
    </source>
</evidence>
<evidence type="ECO:0000313" key="7">
    <source>
        <dbReference type="EMBL" id="VDP43572.1"/>
    </source>
</evidence>
<dbReference type="Pfam" id="PF10160">
    <property type="entry name" value="Tmemb_40"/>
    <property type="match status" value="1"/>
</dbReference>
<dbReference type="GO" id="GO:0005886">
    <property type="term" value="C:plasma membrane"/>
    <property type="evidence" value="ECO:0007669"/>
    <property type="project" value="TreeGrafter"/>
</dbReference>
<feature type="transmembrane region" description="Helical" evidence="6">
    <location>
        <begin position="27"/>
        <end position="52"/>
    </location>
</feature>
<feature type="transmembrane region" description="Helical" evidence="6">
    <location>
        <begin position="98"/>
        <end position="120"/>
    </location>
</feature>
<proteinExistence type="inferred from homology"/>
<evidence type="ECO:0000256" key="2">
    <source>
        <dbReference type="ARBA" id="ARBA00010125"/>
    </source>
</evidence>
<evidence type="ECO:0000256" key="3">
    <source>
        <dbReference type="ARBA" id="ARBA00022692"/>
    </source>
</evidence>
<dbReference type="OrthoDB" id="10027388at2759"/>
<evidence type="ECO:0000256" key="5">
    <source>
        <dbReference type="ARBA" id="ARBA00023136"/>
    </source>
</evidence>
<dbReference type="EMBL" id="UZAM01016514">
    <property type="protein sequence ID" value="VDP43572.1"/>
    <property type="molecule type" value="Genomic_DNA"/>
</dbReference>
<keyword evidence="4 6" id="KW-1133">Transmembrane helix</keyword>
<keyword evidence="5 6" id="KW-0472">Membrane</keyword>
<organism evidence="9">
    <name type="scientific">Soboliphyme baturini</name>
    <dbReference type="NCBI Taxonomy" id="241478"/>
    <lineage>
        <taxon>Eukaryota</taxon>
        <taxon>Metazoa</taxon>
        <taxon>Ecdysozoa</taxon>
        <taxon>Nematoda</taxon>
        <taxon>Enoplea</taxon>
        <taxon>Dorylaimia</taxon>
        <taxon>Dioctophymatida</taxon>
        <taxon>Dioctophymatoidea</taxon>
        <taxon>Soboliphymatidae</taxon>
        <taxon>Soboliphyme</taxon>
    </lineage>
</organism>
<dbReference type="GO" id="GO:0004930">
    <property type="term" value="F:G protein-coupled receptor activity"/>
    <property type="evidence" value="ECO:0007669"/>
    <property type="project" value="TreeGrafter"/>
</dbReference>
<feature type="transmembrane region" description="Helical" evidence="6">
    <location>
        <begin position="64"/>
        <end position="86"/>
    </location>
</feature>
<dbReference type="InterPro" id="IPR018781">
    <property type="entry name" value="TPRA1/CAND2/CAND8"/>
</dbReference>
<dbReference type="PANTHER" id="PTHR15876">
    <property type="entry name" value="TRANSMEMBRANE PROTEIN ADIPOCYTE-ASSOCIATED 1"/>
    <property type="match status" value="1"/>
</dbReference>
<dbReference type="Proteomes" id="UP000270296">
    <property type="component" value="Unassembled WGS sequence"/>
</dbReference>
<comment type="subcellular location">
    <subcellularLocation>
        <location evidence="1">Membrane</location>
        <topology evidence="1">Multi-pass membrane protein</topology>
    </subcellularLocation>
</comment>
<evidence type="ECO:0000313" key="8">
    <source>
        <dbReference type="Proteomes" id="UP000270296"/>
    </source>
</evidence>
<keyword evidence="3 6" id="KW-0812">Transmembrane</keyword>
<evidence type="ECO:0000313" key="9">
    <source>
        <dbReference type="WBParaSite" id="SBAD_0001226101-mRNA-1"/>
    </source>
</evidence>
<evidence type="ECO:0000256" key="1">
    <source>
        <dbReference type="ARBA" id="ARBA00004141"/>
    </source>
</evidence>
<keyword evidence="8" id="KW-1185">Reference proteome</keyword>
<dbReference type="PANTHER" id="PTHR15876:SF8">
    <property type="entry name" value="TRANSMEMBRANE PROTEIN ADIPOCYTE-ASSOCIATED 1"/>
    <property type="match status" value="1"/>
</dbReference>
<name>A0A183J7L6_9BILA</name>
<dbReference type="AlphaFoldDB" id="A0A183J7L6"/>
<reference evidence="9" key="1">
    <citation type="submission" date="2016-06" db="UniProtKB">
        <authorList>
            <consortium name="WormBaseParasite"/>
        </authorList>
    </citation>
    <scope>IDENTIFICATION</scope>
</reference>
<sequence length="205" mass="22625">MEFSVLFFGLLFGHLDSRTSIKRAIVATAVITVVYTILQVYLSIFILPFTPLRQRFLLPKKRRFYVYCAFLLLLDILLVTGSGLLLADALDGMCVIDAASYTYFAFYAPLMYAAFLRGYVSINQSALYFSYVVQKNFPGQISSVSNLNEFYGTAESLDQNAPSTADLWSTVDCSDLHSSGVSDTAHGPTRLPATGQLSIPPAVRV</sequence>
<comment type="similarity">
    <text evidence="2">Belongs to the UPF0359 family.</text>
</comment>
<reference evidence="7 8" key="2">
    <citation type="submission" date="2018-11" db="EMBL/GenBank/DDBJ databases">
        <authorList>
            <consortium name="Pathogen Informatics"/>
        </authorList>
    </citation>
    <scope>NUCLEOTIDE SEQUENCE [LARGE SCALE GENOMIC DNA]</scope>
</reference>
<accession>A0A183J7L6</accession>
<evidence type="ECO:0000256" key="4">
    <source>
        <dbReference type="ARBA" id="ARBA00022989"/>
    </source>
</evidence>
<protein>
    <submittedName>
        <fullName evidence="9">G_PROTEIN_RECEP_F1_2 domain-containing protein</fullName>
    </submittedName>
</protein>